<dbReference type="EMBL" id="QSSQ01000032">
    <property type="protein sequence ID" value="RGL99142.1"/>
    <property type="molecule type" value="Genomic_DNA"/>
</dbReference>
<name>A0A3E4U1M2_9FIRM</name>
<accession>A0A3E4U1M2</accession>
<evidence type="ECO:0000313" key="2">
    <source>
        <dbReference type="Proteomes" id="UP000261257"/>
    </source>
</evidence>
<comment type="caution">
    <text evidence="1">The sequence shown here is derived from an EMBL/GenBank/DDBJ whole genome shotgun (WGS) entry which is preliminary data.</text>
</comment>
<sequence>MSTRFLGGTSMADLERVMQQAPGFRPRKSGIIRSHYPISHEAKPCEGCQYAAVKTAEEEDGGEQVSFSYGVLLALLTEELPSCALTVRIGRLQAEVAGRNPSPFETEEHRRRFQALVRCGSYPGIRTDSGFAAALFLLSSDSHLWGLAGPFVEERTIDYSRFRLRGSDLDGYALYCVAKELYTGKAYVTLSELGDPELFHDGLLRLIVHAILISRHGVKGVISEEEIRC</sequence>
<gene>
    <name evidence="1" type="ORF">DXC39_23785</name>
</gene>
<organism evidence="1 2">
    <name type="scientific">Hungatella hathewayi</name>
    <dbReference type="NCBI Taxonomy" id="154046"/>
    <lineage>
        <taxon>Bacteria</taxon>
        <taxon>Bacillati</taxon>
        <taxon>Bacillota</taxon>
        <taxon>Clostridia</taxon>
        <taxon>Lachnospirales</taxon>
        <taxon>Lachnospiraceae</taxon>
        <taxon>Hungatella</taxon>
    </lineage>
</organism>
<proteinExistence type="predicted"/>
<protein>
    <submittedName>
        <fullName evidence="1">Uncharacterized protein</fullName>
    </submittedName>
</protein>
<reference evidence="1 2" key="1">
    <citation type="submission" date="2018-08" db="EMBL/GenBank/DDBJ databases">
        <title>A genome reference for cultivated species of the human gut microbiota.</title>
        <authorList>
            <person name="Zou Y."/>
            <person name="Xue W."/>
            <person name="Luo G."/>
        </authorList>
    </citation>
    <scope>NUCLEOTIDE SEQUENCE [LARGE SCALE GENOMIC DNA]</scope>
    <source>
        <strain evidence="1 2">TF05-11AC</strain>
    </source>
</reference>
<evidence type="ECO:0000313" key="1">
    <source>
        <dbReference type="EMBL" id="RGL99142.1"/>
    </source>
</evidence>
<dbReference type="Proteomes" id="UP000261257">
    <property type="component" value="Unassembled WGS sequence"/>
</dbReference>
<dbReference type="AlphaFoldDB" id="A0A3E4U1M2"/>